<keyword evidence="3" id="KW-1185">Reference proteome</keyword>
<protein>
    <recommendedName>
        <fullName evidence="4">DUF3325 domain-containing protein</fullName>
    </recommendedName>
</protein>
<feature type="transmembrane region" description="Helical" evidence="1">
    <location>
        <begin position="61"/>
        <end position="81"/>
    </location>
</feature>
<proteinExistence type="predicted"/>
<keyword evidence="1" id="KW-0472">Membrane</keyword>
<dbReference type="KEGG" id="tbv:H9L17_07540"/>
<sequence length="93" mass="9712">MAWMSMAAALAAWASAAGLYAGSRHCRWPSWRRIGRVGTWLGLLLAVVALALWMRALGAGAGLCAMLGSWMLALMALPYMAGMRVGGNAGSDA</sequence>
<dbReference type="EMBL" id="CP060711">
    <property type="protein sequence ID" value="QNN48155.1"/>
    <property type="molecule type" value="Genomic_DNA"/>
</dbReference>
<dbReference type="AlphaFoldDB" id="A0A7G9QXT0"/>
<reference evidence="2 3" key="1">
    <citation type="submission" date="2020-08" db="EMBL/GenBank/DDBJ databases">
        <title>Genome sequence of Thermomonas brevis KACC 16975T.</title>
        <authorList>
            <person name="Hyun D.-W."/>
            <person name="Bae J.-W."/>
        </authorList>
    </citation>
    <scope>NUCLEOTIDE SEQUENCE [LARGE SCALE GENOMIC DNA]</scope>
    <source>
        <strain evidence="2 3">KACC 16975</strain>
    </source>
</reference>
<evidence type="ECO:0000313" key="3">
    <source>
        <dbReference type="Proteomes" id="UP000515977"/>
    </source>
</evidence>
<organism evidence="2 3">
    <name type="scientific">Thermomonas brevis</name>
    <dbReference type="NCBI Taxonomy" id="215691"/>
    <lineage>
        <taxon>Bacteria</taxon>
        <taxon>Pseudomonadati</taxon>
        <taxon>Pseudomonadota</taxon>
        <taxon>Gammaproteobacteria</taxon>
        <taxon>Lysobacterales</taxon>
        <taxon>Lysobacteraceae</taxon>
        <taxon>Thermomonas</taxon>
    </lineage>
</organism>
<name>A0A7G9QXT0_9GAMM</name>
<keyword evidence="1" id="KW-1133">Transmembrane helix</keyword>
<evidence type="ECO:0000313" key="2">
    <source>
        <dbReference type="EMBL" id="QNN48155.1"/>
    </source>
</evidence>
<keyword evidence="1" id="KW-0812">Transmembrane</keyword>
<dbReference type="Proteomes" id="UP000515977">
    <property type="component" value="Chromosome"/>
</dbReference>
<evidence type="ECO:0000256" key="1">
    <source>
        <dbReference type="SAM" id="Phobius"/>
    </source>
</evidence>
<accession>A0A7G9QXT0</accession>
<gene>
    <name evidence="2" type="ORF">H9L17_07540</name>
</gene>
<evidence type="ECO:0008006" key="4">
    <source>
        <dbReference type="Google" id="ProtNLM"/>
    </source>
</evidence>
<feature type="transmembrane region" description="Helical" evidence="1">
    <location>
        <begin position="37"/>
        <end position="54"/>
    </location>
</feature>